<dbReference type="PANTHER" id="PTHR44845:SF6">
    <property type="entry name" value="BETA-ALANINE-ACTIVATING ENZYME"/>
    <property type="match status" value="1"/>
</dbReference>
<dbReference type="PATRIC" id="fig|1365251.3.peg.5349"/>
<dbReference type="CDD" id="cd05235">
    <property type="entry name" value="SDR_e1"/>
    <property type="match status" value="1"/>
</dbReference>
<evidence type="ECO:0000256" key="2">
    <source>
        <dbReference type="ARBA" id="ARBA00022553"/>
    </source>
</evidence>
<keyword evidence="1" id="KW-0596">Phosphopantetheine</keyword>
<dbReference type="Pfam" id="PF00501">
    <property type="entry name" value="AMP-binding"/>
    <property type="match status" value="1"/>
</dbReference>
<dbReference type="OrthoDB" id="9803968at2"/>
<evidence type="ECO:0000313" key="4">
    <source>
        <dbReference type="EMBL" id="KZN44569.1"/>
    </source>
</evidence>
<dbReference type="InterPro" id="IPR010071">
    <property type="entry name" value="AA_adenyl_dom"/>
</dbReference>
<evidence type="ECO:0000256" key="1">
    <source>
        <dbReference type="ARBA" id="ARBA00022450"/>
    </source>
</evidence>
<dbReference type="Gene3D" id="3.30.300.30">
    <property type="match status" value="1"/>
</dbReference>
<dbReference type="RefSeq" id="WP_063364402.1">
    <property type="nucleotide sequence ID" value="NZ_AUXZ01000141.1"/>
</dbReference>
<dbReference type="SUPFAM" id="SSF51735">
    <property type="entry name" value="NAD(P)-binding Rossmann-fold domains"/>
    <property type="match status" value="1"/>
</dbReference>
<dbReference type="PROSITE" id="PS00455">
    <property type="entry name" value="AMP_BINDING"/>
    <property type="match status" value="1"/>
</dbReference>
<dbReference type="PANTHER" id="PTHR44845">
    <property type="entry name" value="CARRIER DOMAIN-CONTAINING PROTEIN"/>
    <property type="match status" value="1"/>
</dbReference>
<keyword evidence="2" id="KW-0597">Phosphoprotein</keyword>
<sequence>MKLLSILLRNDSPCFAELGQLAYDFGHTVFCDQDVPREQNFWQILQPQDKLDLTVCALPDSPLGEENTLYLNVEKREQYASYWLRCIWFKNNRWWVLSEAEIAASHAINGADIYSELVEQLQDNLTVALTRVAQSELDTLVQWSPKNWPINQDLAQIRAWHKTNETACTPLIETTTLFAGFKQACQCYPDNIAIRFDGQTMSYALLDRLSERIAKQLYKRLPSASVQPVIAIALDKSFELYASILAVLRLGACYVPIDPDYPQDRIDNILNSASADLVISHRAGLADNFADINTLMNEGEDVNSELPKVAQNPSANAVLIYTSGSTGMPKGVQLTHSNIFHFCDWYSRYTQLDTHSRCLQFTTVSFDASLLDIFPTLLVGASLVVPNKEARHDFSQLDELIRSEQTSHCFIPPAMLSALPNYEWPSMRYIITGGDVCDARTIAYWSPRSQLINIYGPTECTVLATYKAFSPSSNNKVLGKPIQNTQIYVVNEQGNPCHTLEQGEVYLAGPGVGPGYFGQPEKTAECFLAPSEWSQGAQLYRTGDIAYWDEQGELNFVGRKDNQLKIRGFRVELGEIENTILRTGLYHQCVVLADDKKRIHAFVSEAEYAADTTLLRHDLALSLPDYMMPSQIIEITTFPATSNGKVDRQKLLAMVPEATSVQRADETFSEIENALREIWAQVLEVDELDVGREMSFFELGGHSLLVSKMLLAVKNQFPGNFTLARFMENPTISALAVLLSGSDLDKGAQISDRIYADMVLDFQIQPLDGSNPNAFSPQTVLLTGANGFLGVHILEQLITQTDATIYCLVRATSVEYGWKKIHDAWQMFGIEPAVCPTRVKVVCGDLAKPLLGMTQSQYDQLSQSVDVIYHNGAQVNHIYDYDYLYNANVQSTIELLEMACQHKVKQMVYISTLSAASNLDANGRIVEDGPAEQLPAFVNNGYNLTKWVSEQLVWQAYQRGLPVTLVRPGNICGHSETGQCVPDQNRILLLLKGAAQLGMAPDWSLNFDLCPVDFIARGMVAATLCEDRHQPVLHFHNPNPLTWKQYVGRLSNFGIPIHFVGDTEWRDTLMTLDESNALFQVVSFYLDENNEDIGDISHIDSAATATRLAQFGLAYPDKDLALVDANLGFLIASQFIECPKEEAQPI</sequence>
<dbReference type="PROSITE" id="PS50075">
    <property type="entry name" value="CARRIER"/>
    <property type="match status" value="1"/>
</dbReference>
<dbReference type="InterPro" id="IPR045851">
    <property type="entry name" value="AMP-bd_C_sf"/>
</dbReference>
<comment type="caution">
    <text evidence="4">The sequence shown here is derived from an EMBL/GenBank/DDBJ whole genome shotgun (WGS) entry which is preliminary data.</text>
</comment>
<dbReference type="InterPro" id="IPR000873">
    <property type="entry name" value="AMP-dep_synth/lig_dom"/>
</dbReference>
<dbReference type="InterPro" id="IPR036736">
    <property type="entry name" value="ACP-like_sf"/>
</dbReference>
<name>A0A166ZQX3_9GAMM</name>
<dbReference type="NCBIfam" id="TIGR01746">
    <property type="entry name" value="Thioester-redct"/>
    <property type="match status" value="1"/>
</dbReference>
<dbReference type="InterPro" id="IPR042099">
    <property type="entry name" value="ANL_N_sf"/>
</dbReference>
<reference evidence="4 5" key="1">
    <citation type="submission" date="2013-07" db="EMBL/GenBank/DDBJ databases">
        <title>Comparative Genomic and Metabolomic Analysis of Twelve Strains of Pseudoalteromonas luteoviolacea.</title>
        <authorList>
            <person name="Vynne N.G."/>
            <person name="Mansson M."/>
            <person name="Gram L."/>
        </authorList>
    </citation>
    <scope>NUCLEOTIDE SEQUENCE [LARGE SCALE GENOMIC DNA]</scope>
    <source>
        <strain evidence="4 5">H33</strain>
    </source>
</reference>
<accession>A0A166ZQX3</accession>
<dbReference type="Proteomes" id="UP000076503">
    <property type="component" value="Unassembled WGS sequence"/>
</dbReference>
<dbReference type="SUPFAM" id="SSF56801">
    <property type="entry name" value="Acetyl-CoA synthetase-like"/>
    <property type="match status" value="1"/>
</dbReference>
<dbReference type="AlphaFoldDB" id="A0A166ZQX3"/>
<dbReference type="InterPro" id="IPR013120">
    <property type="entry name" value="FAR_NAD-bd"/>
</dbReference>
<feature type="domain" description="Carrier" evidence="3">
    <location>
        <begin position="666"/>
        <end position="743"/>
    </location>
</feature>
<organism evidence="4 5">
    <name type="scientific">Pseudoalteromonas luteoviolacea H33</name>
    <dbReference type="NCBI Taxonomy" id="1365251"/>
    <lineage>
        <taxon>Bacteria</taxon>
        <taxon>Pseudomonadati</taxon>
        <taxon>Pseudomonadota</taxon>
        <taxon>Gammaproteobacteria</taxon>
        <taxon>Alteromonadales</taxon>
        <taxon>Pseudoalteromonadaceae</taxon>
        <taxon>Pseudoalteromonas</taxon>
    </lineage>
</organism>
<dbReference type="InterPro" id="IPR010080">
    <property type="entry name" value="Thioester_reductase-like_dom"/>
</dbReference>
<dbReference type="InterPro" id="IPR009081">
    <property type="entry name" value="PP-bd_ACP"/>
</dbReference>
<dbReference type="NCBIfam" id="TIGR01733">
    <property type="entry name" value="AA-adenyl-dom"/>
    <property type="match status" value="1"/>
</dbReference>
<dbReference type="Pfam" id="PF00550">
    <property type="entry name" value="PP-binding"/>
    <property type="match status" value="1"/>
</dbReference>
<protein>
    <recommendedName>
        <fullName evidence="3">Carrier domain-containing protein</fullName>
    </recommendedName>
</protein>
<evidence type="ECO:0000313" key="5">
    <source>
        <dbReference type="Proteomes" id="UP000076503"/>
    </source>
</evidence>
<dbReference type="SUPFAM" id="SSF47336">
    <property type="entry name" value="ACP-like"/>
    <property type="match status" value="1"/>
</dbReference>
<dbReference type="InterPro" id="IPR036291">
    <property type="entry name" value="NAD(P)-bd_dom_sf"/>
</dbReference>
<proteinExistence type="predicted"/>
<gene>
    <name evidence="4" type="ORF">N476_06100</name>
</gene>
<dbReference type="EMBL" id="AUXZ01000141">
    <property type="protein sequence ID" value="KZN44569.1"/>
    <property type="molecule type" value="Genomic_DNA"/>
</dbReference>
<evidence type="ECO:0000259" key="3">
    <source>
        <dbReference type="PROSITE" id="PS50075"/>
    </source>
</evidence>
<dbReference type="CDD" id="cd05930">
    <property type="entry name" value="A_NRPS"/>
    <property type="match status" value="1"/>
</dbReference>
<dbReference type="Gene3D" id="3.40.50.12780">
    <property type="entry name" value="N-terminal domain of ligase-like"/>
    <property type="match status" value="1"/>
</dbReference>
<dbReference type="Gene3D" id="3.40.50.720">
    <property type="entry name" value="NAD(P)-binding Rossmann-like Domain"/>
    <property type="match status" value="1"/>
</dbReference>
<dbReference type="InterPro" id="IPR020845">
    <property type="entry name" value="AMP-binding_CS"/>
</dbReference>
<dbReference type="Pfam" id="PF07993">
    <property type="entry name" value="NAD_binding_4"/>
    <property type="match status" value="1"/>
</dbReference>
<dbReference type="Gene3D" id="1.10.1200.10">
    <property type="entry name" value="ACP-like"/>
    <property type="match status" value="1"/>
</dbReference>